<dbReference type="InterPro" id="IPR001279">
    <property type="entry name" value="Metallo-B-lactamas"/>
</dbReference>
<organism evidence="8 9">
    <name type="scientific">Otariodibacter oris</name>
    <dbReference type="NCBI Taxonomy" id="1032623"/>
    <lineage>
        <taxon>Bacteria</taxon>
        <taxon>Pseudomonadati</taxon>
        <taxon>Pseudomonadota</taxon>
        <taxon>Gammaproteobacteria</taxon>
        <taxon>Pasteurellales</taxon>
        <taxon>Pasteurellaceae</taxon>
        <taxon>Otariodibacter</taxon>
    </lineage>
</organism>
<dbReference type="GO" id="GO:0030420">
    <property type="term" value="P:establishment of competence for transformation"/>
    <property type="evidence" value="ECO:0007669"/>
    <property type="project" value="InterPro"/>
</dbReference>
<evidence type="ECO:0000256" key="5">
    <source>
        <dbReference type="ARBA" id="ARBA00023136"/>
    </source>
</evidence>
<dbReference type="InterPro" id="IPR004477">
    <property type="entry name" value="ComEC_N"/>
</dbReference>
<gene>
    <name evidence="8" type="ORF">DES31_0285</name>
</gene>
<keyword evidence="3 6" id="KW-0812">Transmembrane</keyword>
<feature type="transmembrane region" description="Helical" evidence="6">
    <location>
        <begin position="366"/>
        <end position="389"/>
    </location>
</feature>
<dbReference type="Gene3D" id="3.60.15.10">
    <property type="entry name" value="Ribonuclease Z/Hydroxyacylglutathione hydrolase-like"/>
    <property type="match status" value="1"/>
</dbReference>
<proteinExistence type="predicted"/>
<feature type="transmembrane region" description="Helical" evidence="6">
    <location>
        <begin position="283"/>
        <end position="299"/>
    </location>
</feature>
<protein>
    <submittedName>
        <fullName evidence="8">Competence protein ComEC</fullName>
    </submittedName>
</protein>
<dbReference type="SUPFAM" id="SSF56281">
    <property type="entry name" value="Metallo-hydrolase/oxidoreductase"/>
    <property type="match status" value="1"/>
</dbReference>
<keyword evidence="4 6" id="KW-1133">Transmembrane helix</keyword>
<evidence type="ECO:0000313" key="9">
    <source>
        <dbReference type="Proteomes" id="UP000280099"/>
    </source>
</evidence>
<comment type="caution">
    <text evidence="8">The sequence shown here is derived from an EMBL/GenBank/DDBJ whole genome shotgun (WGS) entry which is preliminary data.</text>
</comment>
<evidence type="ECO:0000256" key="4">
    <source>
        <dbReference type="ARBA" id="ARBA00022989"/>
    </source>
</evidence>
<comment type="subcellular location">
    <subcellularLocation>
        <location evidence="1">Cell membrane</location>
        <topology evidence="1">Multi-pass membrane protein</topology>
    </subcellularLocation>
</comment>
<dbReference type="RefSeq" id="WP_121121260.1">
    <property type="nucleotide sequence ID" value="NZ_CP016604.1"/>
</dbReference>
<feature type="domain" description="Metallo-beta-lactamase" evidence="7">
    <location>
        <begin position="518"/>
        <end position="703"/>
    </location>
</feature>
<accession>A0A420XI09</accession>
<evidence type="ECO:0000259" key="7">
    <source>
        <dbReference type="SMART" id="SM00849"/>
    </source>
</evidence>
<evidence type="ECO:0000256" key="3">
    <source>
        <dbReference type="ARBA" id="ARBA00022692"/>
    </source>
</evidence>
<feature type="transmembrane region" description="Helical" evidence="6">
    <location>
        <begin position="305"/>
        <end position="322"/>
    </location>
</feature>
<dbReference type="InterPro" id="IPR035681">
    <property type="entry name" value="ComA-like_MBL"/>
</dbReference>
<keyword evidence="9" id="KW-1185">Reference proteome</keyword>
<evidence type="ECO:0000256" key="6">
    <source>
        <dbReference type="SAM" id="Phobius"/>
    </source>
</evidence>
<dbReference type="AlphaFoldDB" id="A0A420XI09"/>
<sequence>MNSSKMNLDRFCYFFCLASLPIIFLPSEYLYLGIVWGVTCGLWGFIRQDKAYIGLGIAIIAVYIQIFLAFQTANSVQVRKSNEEIYVSRILKQQDYQTAIITHQDGKKSYAKWQTKEPLVLGGVYQARLIIRPISSRLNLGNFDKQRWYFSLGIQQVVTIKQAEKIRVEQTFRDYWLDNVKGQLSSAKMQGILLAISFGERAWLDAQHWRTFQQTGTAHLIAISGLHIALVMGFGFFLTRAIYWLGLRVGVLQAVRSSYYIAILIGVFFAFIYSFLAGFSAPTVRALVAIIFVVVWRYYRRHYTPWQYWWRCVSLLILLNPLSLISDSFWLSILAVLGLIIWYQFFPLQSWWWVAYDKIKLPILRWIIALFHLQIGILLVFTPIQIFFFQGVSATAFLANILTVPIYSFLIMPIMLFSLVTDNLLHSWVIADSLISWNMQILEGLSFAWQDLSYQQQWFIFSIDMALLFALFGVQNFLQKWLWMSPLVAVSLSSLWFIPAIVSPFPKVKWINFDVGQGLAMALIYKEDHQSKAIVYDTGAKWRGGSMAKLEMLPYFIRNGIDVEAIFISHQDNDHAGGVNDLMEHYPNAKLIVSDEYPDFRQNLDYCLADKQWQFGNIEFKAIYPTRIVQRAKNQDSCVLMVNVGSEKILLTGDIGIQQERLFSSQLEQATFLQVGHHGSKTNTSNTLLAKIKPQFAFISAGRWNSWGLPNKQVVRRLIDQDVTIFNTAKEGMSSVSFYENKYRINTARNEWSPWYQEYLGTP</sequence>
<dbReference type="Proteomes" id="UP000280099">
    <property type="component" value="Unassembled WGS sequence"/>
</dbReference>
<keyword evidence="5 6" id="KW-0472">Membrane</keyword>
<dbReference type="GO" id="GO:0005886">
    <property type="term" value="C:plasma membrane"/>
    <property type="evidence" value="ECO:0007669"/>
    <property type="project" value="UniProtKB-SubCell"/>
</dbReference>
<dbReference type="PANTHER" id="PTHR30619:SF1">
    <property type="entry name" value="RECOMBINATION PROTEIN 2"/>
    <property type="match status" value="1"/>
</dbReference>
<dbReference type="OrthoDB" id="9761531at2"/>
<feature type="transmembrane region" description="Helical" evidence="6">
    <location>
        <begin position="396"/>
        <end position="419"/>
    </location>
</feature>
<dbReference type="CDD" id="cd07731">
    <property type="entry name" value="ComA-like_MBL-fold"/>
    <property type="match status" value="1"/>
</dbReference>
<evidence type="ECO:0000256" key="1">
    <source>
        <dbReference type="ARBA" id="ARBA00004651"/>
    </source>
</evidence>
<feature type="transmembrane region" description="Helical" evidence="6">
    <location>
        <begin position="220"/>
        <end position="245"/>
    </location>
</feature>
<feature type="transmembrane region" description="Helical" evidence="6">
    <location>
        <begin position="329"/>
        <end position="346"/>
    </location>
</feature>
<name>A0A420XI09_9PAST</name>
<dbReference type="PANTHER" id="PTHR30619">
    <property type="entry name" value="DNA INTERNALIZATION/COMPETENCE PROTEIN COMEC/REC2"/>
    <property type="match status" value="1"/>
</dbReference>
<evidence type="ECO:0000256" key="2">
    <source>
        <dbReference type="ARBA" id="ARBA00022475"/>
    </source>
</evidence>
<feature type="transmembrane region" description="Helical" evidence="6">
    <location>
        <begin position="257"/>
        <end position="276"/>
    </location>
</feature>
<feature type="transmembrane region" description="Helical" evidence="6">
    <location>
        <begin position="458"/>
        <end position="475"/>
    </location>
</feature>
<dbReference type="Pfam" id="PF03772">
    <property type="entry name" value="Competence"/>
    <property type="match status" value="1"/>
</dbReference>
<dbReference type="InterPro" id="IPR036866">
    <property type="entry name" value="RibonucZ/Hydroxyglut_hydro"/>
</dbReference>
<feature type="transmembrane region" description="Helical" evidence="6">
    <location>
        <begin position="481"/>
        <end position="502"/>
    </location>
</feature>
<dbReference type="Pfam" id="PF00753">
    <property type="entry name" value="Lactamase_B"/>
    <property type="match status" value="1"/>
</dbReference>
<keyword evidence="2" id="KW-1003">Cell membrane</keyword>
<feature type="transmembrane region" description="Helical" evidence="6">
    <location>
        <begin position="51"/>
        <end position="70"/>
    </location>
</feature>
<dbReference type="EMBL" id="RBJC01000004">
    <property type="protein sequence ID" value="RKR76972.1"/>
    <property type="molecule type" value="Genomic_DNA"/>
</dbReference>
<dbReference type="NCBIfam" id="TIGR00361">
    <property type="entry name" value="ComEC_Rec2"/>
    <property type="match status" value="1"/>
</dbReference>
<dbReference type="InterPro" id="IPR052159">
    <property type="entry name" value="Competence_DNA_uptake"/>
</dbReference>
<evidence type="ECO:0000313" key="8">
    <source>
        <dbReference type="EMBL" id="RKR76972.1"/>
    </source>
</evidence>
<dbReference type="SMART" id="SM00849">
    <property type="entry name" value="Lactamase_B"/>
    <property type="match status" value="1"/>
</dbReference>
<dbReference type="NCBIfam" id="TIGR00360">
    <property type="entry name" value="ComEC_N-term"/>
    <property type="match status" value="1"/>
</dbReference>
<dbReference type="InterPro" id="IPR004797">
    <property type="entry name" value="Competence_ComEC/Rec2"/>
</dbReference>
<feature type="transmembrane region" description="Helical" evidence="6">
    <location>
        <begin position="12"/>
        <end position="45"/>
    </location>
</feature>
<reference evidence="8 9" key="1">
    <citation type="submission" date="2018-10" db="EMBL/GenBank/DDBJ databases">
        <title>Genomic Encyclopedia of Type Strains, Phase IV (KMG-IV): sequencing the most valuable type-strain genomes for metagenomic binning, comparative biology and taxonomic classification.</title>
        <authorList>
            <person name="Goeker M."/>
        </authorList>
    </citation>
    <scope>NUCLEOTIDE SEQUENCE [LARGE SCALE GENOMIC DNA]</scope>
    <source>
        <strain evidence="8 9">DSM 23800</strain>
    </source>
</reference>